<dbReference type="OrthoDB" id="10257284at2759"/>
<organism evidence="4">
    <name type="scientific">Enterobius vermicularis</name>
    <name type="common">Human pinworm</name>
    <dbReference type="NCBI Taxonomy" id="51028"/>
    <lineage>
        <taxon>Eukaryota</taxon>
        <taxon>Metazoa</taxon>
        <taxon>Ecdysozoa</taxon>
        <taxon>Nematoda</taxon>
        <taxon>Chromadorea</taxon>
        <taxon>Rhabditida</taxon>
        <taxon>Spirurina</taxon>
        <taxon>Oxyuridomorpha</taxon>
        <taxon>Oxyuroidea</taxon>
        <taxon>Oxyuridae</taxon>
        <taxon>Enterobius</taxon>
    </lineage>
</organism>
<dbReference type="Pfam" id="PF00328">
    <property type="entry name" value="His_Phos_2"/>
    <property type="match status" value="1"/>
</dbReference>
<dbReference type="InterPro" id="IPR050645">
    <property type="entry name" value="Histidine_acid_phosphatase"/>
</dbReference>
<dbReference type="Proteomes" id="UP000274131">
    <property type="component" value="Unassembled WGS sequence"/>
</dbReference>
<gene>
    <name evidence="2" type="ORF">EVEC_LOCUS11321</name>
</gene>
<evidence type="ECO:0000256" key="1">
    <source>
        <dbReference type="ARBA" id="ARBA00005375"/>
    </source>
</evidence>
<dbReference type="SUPFAM" id="SSF53254">
    <property type="entry name" value="Phosphoglycerate mutase-like"/>
    <property type="match status" value="1"/>
</dbReference>
<comment type="similarity">
    <text evidence="1">Belongs to the histidine acid phosphatase family.</text>
</comment>
<dbReference type="EMBL" id="UXUI01011878">
    <property type="protein sequence ID" value="VDD96570.1"/>
    <property type="molecule type" value="Genomic_DNA"/>
</dbReference>
<dbReference type="PANTHER" id="PTHR11567:SF171">
    <property type="entry name" value="ACID PHOSPHATASE FAMILY"/>
    <property type="match status" value="1"/>
</dbReference>
<evidence type="ECO:0000313" key="3">
    <source>
        <dbReference type="Proteomes" id="UP000274131"/>
    </source>
</evidence>
<dbReference type="InterPro" id="IPR000560">
    <property type="entry name" value="His_Pase_clade-2"/>
</dbReference>
<dbReference type="WBParaSite" id="EVEC_0001207601-mRNA-1">
    <property type="protein sequence ID" value="EVEC_0001207601-mRNA-1"/>
    <property type="gene ID" value="EVEC_0001207601"/>
</dbReference>
<reference evidence="4" key="1">
    <citation type="submission" date="2017-02" db="UniProtKB">
        <authorList>
            <consortium name="WormBaseParasite"/>
        </authorList>
    </citation>
    <scope>IDENTIFICATION</scope>
</reference>
<name>A0A0N4VMC5_ENTVE</name>
<keyword evidence="3" id="KW-1185">Reference proteome</keyword>
<accession>A0A0N4VMC5</accession>
<proteinExistence type="inferred from homology"/>
<dbReference type="STRING" id="51028.A0A0N4VMC5"/>
<dbReference type="AlphaFoldDB" id="A0A0N4VMC5"/>
<sequence>MVKEFGQIFRTGIQQAYSLGLKLRNDYSNFITDKYIPSKLRVNTGEDNRTITTALSVLAGLYPPKDKQIWSGKLPWQPIPVHTNFLFDAVSFEVLETCPGLARYVYRHPKYLALLEQTAKKRHFVYQMTGIKTGSLYNYEKVIDALQTMKRLYPEALPKWSISFTSEDLGNLKLDLHLKFIDIVLSQTGGFLLNFVLDELENNIKQQDSHPLTMYSVASY</sequence>
<dbReference type="PANTHER" id="PTHR11567">
    <property type="entry name" value="ACID PHOSPHATASE-RELATED"/>
    <property type="match status" value="1"/>
</dbReference>
<evidence type="ECO:0000313" key="2">
    <source>
        <dbReference type="EMBL" id="VDD96570.1"/>
    </source>
</evidence>
<dbReference type="InterPro" id="IPR029033">
    <property type="entry name" value="His_PPase_superfam"/>
</dbReference>
<evidence type="ECO:0000313" key="4">
    <source>
        <dbReference type="WBParaSite" id="EVEC_0001207601-mRNA-1"/>
    </source>
</evidence>
<reference evidence="2 3" key="2">
    <citation type="submission" date="2018-10" db="EMBL/GenBank/DDBJ databases">
        <authorList>
            <consortium name="Pathogen Informatics"/>
        </authorList>
    </citation>
    <scope>NUCLEOTIDE SEQUENCE [LARGE SCALE GENOMIC DNA]</scope>
</reference>
<protein>
    <submittedName>
        <fullName evidence="4">ALOG domain-containing protein</fullName>
    </submittedName>
</protein>
<dbReference type="Gene3D" id="3.40.50.1240">
    <property type="entry name" value="Phosphoglycerate mutase-like"/>
    <property type="match status" value="1"/>
</dbReference>
<dbReference type="GO" id="GO:0016791">
    <property type="term" value="F:phosphatase activity"/>
    <property type="evidence" value="ECO:0007669"/>
    <property type="project" value="TreeGrafter"/>
</dbReference>